<dbReference type="Proteomes" id="UP000001861">
    <property type="component" value="Unassembled WGS sequence"/>
</dbReference>
<feature type="coiled-coil region" evidence="1">
    <location>
        <begin position="24"/>
        <end position="72"/>
    </location>
</feature>
<dbReference type="KEGG" id="cci:CC1G_04072"/>
<evidence type="ECO:0000256" key="1">
    <source>
        <dbReference type="SAM" id="Coils"/>
    </source>
</evidence>
<name>A8NVU9_COPC7</name>
<dbReference type="Gene3D" id="3.80.10.10">
    <property type="entry name" value="Ribonuclease Inhibitor"/>
    <property type="match status" value="1"/>
</dbReference>
<dbReference type="EMBL" id="AACS02000004">
    <property type="protein sequence ID" value="EAU84976.1"/>
    <property type="molecule type" value="Genomic_DNA"/>
</dbReference>
<organism evidence="2 3">
    <name type="scientific">Coprinopsis cinerea (strain Okayama-7 / 130 / ATCC MYA-4618 / FGSC 9003)</name>
    <name type="common">Inky cap fungus</name>
    <name type="synonym">Hormographiella aspergillata</name>
    <dbReference type="NCBI Taxonomy" id="240176"/>
    <lineage>
        <taxon>Eukaryota</taxon>
        <taxon>Fungi</taxon>
        <taxon>Dikarya</taxon>
        <taxon>Basidiomycota</taxon>
        <taxon>Agaricomycotina</taxon>
        <taxon>Agaricomycetes</taxon>
        <taxon>Agaricomycetidae</taxon>
        <taxon>Agaricales</taxon>
        <taxon>Agaricineae</taxon>
        <taxon>Psathyrellaceae</taxon>
        <taxon>Coprinopsis</taxon>
    </lineage>
</organism>
<dbReference type="AlphaFoldDB" id="A8NVU9"/>
<dbReference type="InterPro" id="IPR036047">
    <property type="entry name" value="F-box-like_dom_sf"/>
</dbReference>
<reference evidence="2 3" key="1">
    <citation type="journal article" date="2010" name="Proc. Natl. Acad. Sci. U.S.A.">
        <title>Insights into evolution of multicellular fungi from the assembled chromosomes of the mushroom Coprinopsis cinerea (Coprinus cinereus).</title>
        <authorList>
            <person name="Stajich J.E."/>
            <person name="Wilke S.K."/>
            <person name="Ahren D."/>
            <person name="Au C.H."/>
            <person name="Birren B.W."/>
            <person name="Borodovsky M."/>
            <person name="Burns C."/>
            <person name="Canback B."/>
            <person name="Casselton L.A."/>
            <person name="Cheng C.K."/>
            <person name="Deng J."/>
            <person name="Dietrich F.S."/>
            <person name="Fargo D.C."/>
            <person name="Farman M.L."/>
            <person name="Gathman A.C."/>
            <person name="Goldberg J."/>
            <person name="Guigo R."/>
            <person name="Hoegger P.J."/>
            <person name="Hooker J.B."/>
            <person name="Huggins A."/>
            <person name="James T.Y."/>
            <person name="Kamada T."/>
            <person name="Kilaru S."/>
            <person name="Kodira C."/>
            <person name="Kues U."/>
            <person name="Kupfer D."/>
            <person name="Kwan H.S."/>
            <person name="Lomsadze A."/>
            <person name="Li W."/>
            <person name="Lilly W.W."/>
            <person name="Ma L.J."/>
            <person name="Mackey A.J."/>
            <person name="Manning G."/>
            <person name="Martin F."/>
            <person name="Muraguchi H."/>
            <person name="Natvig D.O."/>
            <person name="Palmerini H."/>
            <person name="Ramesh M.A."/>
            <person name="Rehmeyer C.J."/>
            <person name="Roe B.A."/>
            <person name="Shenoy N."/>
            <person name="Stanke M."/>
            <person name="Ter-Hovhannisyan V."/>
            <person name="Tunlid A."/>
            <person name="Velagapudi R."/>
            <person name="Vision T.J."/>
            <person name="Zeng Q."/>
            <person name="Zolan M.E."/>
            <person name="Pukkila P.J."/>
        </authorList>
    </citation>
    <scope>NUCLEOTIDE SEQUENCE [LARGE SCALE GENOMIC DNA]</scope>
    <source>
        <strain evidence="3">Okayama-7 / 130 / ATCC MYA-4618 / FGSC 9003</strain>
    </source>
</reference>
<dbReference type="Gene3D" id="1.20.1280.50">
    <property type="match status" value="1"/>
</dbReference>
<proteinExistence type="predicted"/>
<keyword evidence="3" id="KW-1185">Reference proteome</keyword>
<evidence type="ECO:0000313" key="2">
    <source>
        <dbReference type="EMBL" id="EAU84976.1"/>
    </source>
</evidence>
<gene>
    <name evidence="2" type="ORF">CC1G_04072</name>
</gene>
<dbReference type="GeneID" id="6013311"/>
<protein>
    <submittedName>
        <fullName evidence="2">Uncharacterized protein</fullName>
    </submittedName>
</protein>
<dbReference type="InterPro" id="IPR032675">
    <property type="entry name" value="LRR_dom_sf"/>
</dbReference>
<sequence length="520" mass="60562">MSCLHNGDLAPYLACNDELPEHLHLSATAHLTTLEEQLREARERVEELKEALAKAQCDVSAAEDRVENYQKLVSPIRRLPADLLARIVLFTMPVSPSFPHFRVDSEHDSLERLRRVCKKWKNAMDSSPELWKRLWLDGTGMRPRTIARILRRWFSRAGEGGLGLAIVFPSNVYSGNYGDLVAFLRSKVWKGLAFRDTSPEILEAVFNEEYDCSTLETLRVSWGRPKLDYNRPERHPLYRKFPAFLQRFSRLKHLSIWWDVLDSIQKPELFKLPCLTDIELTGPMPEDYVRRLLLGLPSLKNAAIFAFEPCPRIESQDLDSQLSIERLTILEGRCQWFLKELPLLKALRLAGFWEQWSLLFIPTNPASIYRFTNLRLVCLAKSYMEPDDIAFAVCHLPPSVRVVRVFSMGFLRCISRRMAARNFVCRRLDIVIKESFLFGWEVTIKHLVKVFVKKRPGRARDAFRGRDLVIWIKVSSWQQFHGYSKEWHDWLDQLRSVNVRFELTLGPCPGDDVEFDIPYL</sequence>
<dbReference type="VEuPathDB" id="FungiDB:CC1G_04072"/>
<dbReference type="RefSeq" id="XP_001836759.1">
    <property type="nucleotide sequence ID" value="XM_001836707.1"/>
</dbReference>
<dbReference type="SUPFAM" id="SSF52047">
    <property type="entry name" value="RNI-like"/>
    <property type="match status" value="1"/>
</dbReference>
<dbReference type="InParanoid" id="A8NVU9"/>
<comment type="caution">
    <text evidence="2">The sequence shown here is derived from an EMBL/GenBank/DDBJ whole genome shotgun (WGS) entry which is preliminary data.</text>
</comment>
<dbReference type="OrthoDB" id="3365698at2759"/>
<accession>A8NVU9</accession>
<dbReference type="SUPFAM" id="SSF81383">
    <property type="entry name" value="F-box domain"/>
    <property type="match status" value="1"/>
</dbReference>
<keyword evidence="1" id="KW-0175">Coiled coil</keyword>
<evidence type="ECO:0000313" key="3">
    <source>
        <dbReference type="Proteomes" id="UP000001861"/>
    </source>
</evidence>